<dbReference type="GeneID" id="95597921"/>
<name>A0ABY6QRG2_9ACTN</name>
<dbReference type="EMBL" id="CP084204">
    <property type="protein sequence ID" value="UZX19359.1"/>
    <property type="molecule type" value="Genomic_DNA"/>
</dbReference>
<organism evidence="1 2">
    <name type="scientific">Streptomyces tanashiensis</name>
    <dbReference type="NCBI Taxonomy" id="67367"/>
    <lineage>
        <taxon>Bacteria</taxon>
        <taxon>Bacillati</taxon>
        <taxon>Actinomycetota</taxon>
        <taxon>Actinomycetes</taxon>
        <taxon>Kitasatosporales</taxon>
        <taxon>Streptomycetaceae</taxon>
        <taxon>Streptomyces</taxon>
    </lineage>
</organism>
<evidence type="ECO:0000313" key="1">
    <source>
        <dbReference type="EMBL" id="UZX19359.1"/>
    </source>
</evidence>
<dbReference type="Proteomes" id="UP001164506">
    <property type="component" value="Chromosome"/>
</dbReference>
<proteinExistence type="predicted"/>
<sequence length="126" mass="14515">MVEKFTEGSEEISRTVVNLCTGRRLDERLYPPALFHAPPETLMGSWQELWDIDRVDSSGWDHMVQTFRQWLSGSTIRTYHSQTTYRRTDNGLVPQGRVTRLPRVPVKGVYAEEGHAFGHAAQFRLP</sequence>
<protein>
    <submittedName>
        <fullName evidence="1">Uncharacterized protein</fullName>
    </submittedName>
</protein>
<keyword evidence="2" id="KW-1185">Reference proteome</keyword>
<gene>
    <name evidence="1" type="ORF">LDH80_00720</name>
</gene>
<dbReference type="RefSeq" id="WP_267257837.1">
    <property type="nucleotide sequence ID" value="NZ_CP084204.1"/>
</dbReference>
<accession>A0ABY6QRG2</accession>
<reference evidence="1" key="1">
    <citation type="submission" date="2021-09" db="EMBL/GenBank/DDBJ databases">
        <title>Complete genome sequence and metabolic characterization of Streptomyces tanashiensis DSM 731 the producer of antibacterial Kalafungin and diverse secondary metabolites.</title>
        <authorList>
            <person name="Abbasi M.N."/>
            <person name="Anwar M.N."/>
            <person name="Alam K."/>
            <person name="Shoaib M."/>
            <person name="Lin Z."/>
            <person name="Hayat M."/>
            <person name="Ali M.I."/>
            <person name="Malik H.M.T."/>
            <person name="Ahmed I."/>
            <person name="Li A."/>
            <person name="Hailong Wang H."/>
            <person name="Zhang Y."/>
        </authorList>
    </citation>
    <scope>NUCLEOTIDE SEQUENCE</scope>
    <source>
        <strain evidence="1">Kala</strain>
    </source>
</reference>
<evidence type="ECO:0000313" key="2">
    <source>
        <dbReference type="Proteomes" id="UP001164506"/>
    </source>
</evidence>